<dbReference type="STRING" id="395961.Cyan7425_3044"/>
<protein>
    <submittedName>
        <fullName evidence="1">Uncharacterized protein</fullName>
    </submittedName>
</protein>
<proteinExistence type="predicted"/>
<dbReference type="EMBL" id="CP001344">
    <property type="protein sequence ID" value="ACL45378.1"/>
    <property type="molecule type" value="Genomic_DNA"/>
</dbReference>
<gene>
    <name evidence="1" type="ordered locus">Cyan7425_3044</name>
</gene>
<dbReference type="HOGENOM" id="CLU_3182743_0_0_3"/>
<evidence type="ECO:0000313" key="1">
    <source>
        <dbReference type="EMBL" id="ACL45378.1"/>
    </source>
</evidence>
<organism evidence="1">
    <name type="scientific">Cyanothece sp. (strain PCC 7425 / ATCC 29141)</name>
    <dbReference type="NCBI Taxonomy" id="395961"/>
    <lineage>
        <taxon>Bacteria</taxon>
        <taxon>Bacillati</taxon>
        <taxon>Cyanobacteriota</taxon>
        <taxon>Cyanophyceae</taxon>
        <taxon>Gomontiellales</taxon>
        <taxon>Cyanothecaceae</taxon>
        <taxon>Cyanothece</taxon>
    </lineage>
</organism>
<reference evidence="1" key="1">
    <citation type="submission" date="2009-01" db="EMBL/GenBank/DDBJ databases">
        <title>Complete sequence of chromosome Cyanothece sp. PCC 7425.</title>
        <authorList>
            <consortium name="US DOE Joint Genome Institute"/>
            <person name="Lucas S."/>
            <person name="Copeland A."/>
            <person name="Lapidus A."/>
            <person name="Glavina del Rio T."/>
            <person name="Dalin E."/>
            <person name="Tice H."/>
            <person name="Bruce D."/>
            <person name="Goodwin L."/>
            <person name="Pitluck S."/>
            <person name="Sims D."/>
            <person name="Meineke L."/>
            <person name="Brettin T."/>
            <person name="Detter J.C."/>
            <person name="Han C."/>
            <person name="Larimer F."/>
            <person name="Land M."/>
            <person name="Hauser L."/>
            <person name="Kyrpides N."/>
            <person name="Ovchinnikova G."/>
            <person name="Liberton M."/>
            <person name="Stoeckel J."/>
            <person name="Banerjee A."/>
            <person name="Singh A."/>
            <person name="Page L."/>
            <person name="Sato H."/>
            <person name="Zhao L."/>
            <person name="Sherman L."/>
            <person name="Pakrasi H."/>
            <person name="Richardson P."/>
        </authorList>
    </citation>
    <scope>NUCLEOTIDE SEQUENCE</scope>
    <source>
        <strain evidence="1">PCC 7425</strain>
    </source>
</reference>
<sequence>MTQLEQCKEQVRQHPALQGRLKAVANSQEQKRTILVWKQLCFLNTI</sequence>
<dbReference type="KEGG" id="cyn:Cyan7425_3044"/>
<accession>B8HM18</accession>
<name>B8HM18_CYAP4</name>
<dbReference type="AlphaFoldDB" id="B8HM18"/>